<dbReference type="EMBL" id="CAFBMG010000001">
    <property type="protein sequence ID" value="CAB4888186.1"/>
    <property type="molecule type" value="Genomic_DNA"/>
</dbReference>
<evidence type="ECO:0000256" key="1">
    <source>
        <dbReference type="SAM" id="Phobius"/>
    </source>
</evidence>
<feature type="transmembrane region" description="Helical" evidence="1">
    <location>
        <begin position="7"/>
        <end position="39"/>
    </location>
</feature>
<dbReference type="Pfam" id="PF03733">
    <property type="entry name" value="YccF"/>
    <property type="match status" value="2"/>
</dbReference>
<evidence type="ECO:0000313" key="5">
    <source>
        <dbReference type="EMBL" id="CAB4888186.1"/>
    </source>
</evidence>
<dbReference type="PROSITE" id="PS51257">
    <property type="entry name" value="PROKAR_LIPOPROTEIN"/>
    <property type="match status" value="1"/>
</dbReference>
<dbReference type="PIRSF" id="PIRSF028777">
    <property type="entry name" value="UCP028777"/>
    <property type="match status" value="1"/>
</dbReference>
<dbReference type="InterPro" id="IPR005185">
    <property type="entry name" value="YccF"/>
</dbReference>
<organism evidence="5">
    <name type="scientific">freshwater metagenome</name>
    <dbReference type="NCBI Taxonomy" id="449393"/>
    <lineage>
        <taxon>unclassified sequences</taxon>
        <taxon>metagenomes</taxon>
        <taxon>ecological metagenomes</taxon>
    </lineage>
</organism>
<dbReference type="EMBL" id="CAEZSF010000018">
    <property type="protein sequence ID" value="CAB4531058.1"/>
    <property type="molecule type" value="Genomic_DNA"/>
</dbReference>
<dbReference type="InterPro" id="IPR052937">
    <property type="entry name" value="Inner_membrane_protein"/>
</dbReference>
<dbReference type="EMBL" id="CAEZYU010000005">
    <property type="protein sequence ID" value="CAB4729477.1"/>
    <property type="molecule type" value="Genomic_DNA"/>
</dbReference>
<proteinExistence type="predicted"/>
<accession>A0A6J7EY85</accession>
<evidence type="ECO:0000313" key="3">
    <source>
        <dbReference type="EMBL" id="CAB4531058.1"/>
    </source>
</evidence>
<dbReference type="GO" id="GO:0005886">
    <property type="term" value="C:plasma membrane"/>
    <property type="evidence" value="ECO:0007669"/>
    <property type="project" value="TreeGrafter"/>
</dbReference>
<keyword evidence="1" id="KW-1133">Transmembrane helix</keyword>
<keyword evidence="1" id="KW-0472">Membrane</keyword>
<reference evidence="5" key="1">
    <citation type="submission" date="2020-05" db="EMBL/GenBank/DDBJ databases">
        <authorList>
            <person name="Chiriac C."/>
            <person name="Salcher M."/>
            <person name="Ghai R."/>
            <person name="Kavagutti S V."/>
        </authorList>
    </citation>
    <scope>NUCLEOTIDE SEQUENCE</scope>
</reference>
<dbReference type="NCBIfam" id="NF008740">
    <property type="entry name" value="PRK11770.1-2"/>
    <property type="match status" value="1"/>
</dbReference>
<feature type="domain" description="Inner membrane component" evidence="2">
    <location>
        <begin position="4"/>
        <end position="54"/>
    </location>
</feature>
<feature type="transmembrane region" description="Helical" evidence="1">
    <location>
        <begin position="71"/>
        <end position="101"/>
    </location>
</feature>
<dbReference type="PANTHER" id="PTHR42903">
    <property type="entry name" value="INNER MEMBRANE PROTEIN YCCF"/>
    <property type="match status" value="1"/>
</dbReference>
<feature type="domain" description="Inner membrane component" evidence="2">
    <location>
        <begin position="68"/>
        <end position="116"/>
    </location>
</feature>
<dbReference type="InterPro" id="IPR031308">
    <property type="entry name" value="UCP028777"/>
</dbReference>
<dbReference type="PANTHER" id="PTHR42903:SF1">
    <property type="entry name" value="INNER MEMBRANE PROTEIN YCCF"/>
    <property type="match status" value="1"/>
</dbReference>
<evidence type="ECO:0000259" key="2">
    <source>
        <dbReference type="Pfam" id="PF03733"/>
    </source>
</evidence>
<sequence length="137" mass="15002">MKTIGNVIWFILCGVWLGIAYILAGIVSCITIIGIPFGIQSFKLAGYVMWPFGRQLVESEGHRFSKGVLNILWIIFGGIWLAITHVVFGVLLCITILGIPFGIKNFSMAKLALFPFDFSVEPKGDPGPNEAPLTSED</sequence>
<protein>
    <submittedName>
        <fullName evidence="5">Unannotated protein</fullName>
    </submittedName>
</protein>
<dbReference type="AlphaFoldDB" id="A0A6J7EY85"/>
<name>A0A6J7EY85_9ZZZZ</name>
<evidence type="ECO:0000313" key="4">
    <source>
        <dbReference type="EMBL" id="CAB4729477.1"/>
    </source>
</evidence>
<gene>
    <name evidence="3" type="ORF">UFOPK1358_00339</name>
    <name evidence="4" type="ORF">UFOPK2766_00213</name>
    <name evidence="5" type="ORF">UFOPK3519_00002</name>
</gene>
<keyword evidence="1" id="KW-0812">Transmembrane</keyword>